<dbReference type="RefSeq" id="WP_345001324.1">
    <property type="nucleotide sequence ID" value="NZ_BAABFR010000149.1"/>
</dbReference>
<dbReference type="GO" id="GO:0004519">
    <property type="term" value="F:endonuclease activity"/>
    <property type="evidence" value="ECO:0007669"/>
    <property type="project" value="UniProtKB-KW"/>
</dbReference>
<feature type="domain" description="HNH nuclease" evidence="1">
    <location>
        <begin position="198"/>
        <end position="246"/>
    </location>
</feature>
<sequence length="305" mass="34143">MAPRQFDATTESALRIEMLDFLADATVDQRDPITRLALEQDFTFNGHPFKLIDRQRGIRKPTELSAALTIMTPFDRKKRFDYTDEIGDDGFLRYAWKGTDPNEGDNVGVRAAIDAAVPLAWFYGIAPAVFQAIFPVYIIGDEPTQHRFVVATDATSGLYRPDSPIEAVLRRYVTRDSKVRLHQPVFRSRVLLAYEDRCAVCALGHRELLDAAHIDADSDGGAAAVANGLALCKIHHAAYDSNILGITPDHDVKIRVDLLEEVDGPMLKHGLQERHNQPLMVIPRTRAARPDRGLLAARYERFLIA</sequence>
<keyword evidence="3" id="KW-1185">Reference proteome</keyword>
<proteinExistence type="predicted"/>
<dbReference type="CDD" id="cd00085">
    <property type="entry name" value="HNHc"/>
    <property type="match status" value="1"/>
</dbReference>
<accession>A0ABP8KGE6</accession>
<gene>
    <name evidence="2" type="ORF">GCM10023147_49500</name>
</gene>
<dbReference type="Pfam" id="PF13391">
    <property type="entry name" value="HNH_2"/>
    <property type="match status" value="1"/>
</dbReference>
<dbReference type="Proteomes" id="UP001500635">
    <property type="component" value="Unassembled WGS sequence"/>
</dbReference>
<evidence type="ECO:0000313" key="3">
    <source>
        <dbReference type="Proteomes" id="UP001500635"/>
    </source>
</evidence>
<organism evidence="2 3">
    <name type="scientific">Tsukamurella soli</name>
    <dbReference type="NCBI Taxonomy" id="644556"/>
    <lineage>
        <taxon>Bacteria</taxon>
        <taxon>Bacillati</taxon>
        <taxon>Actinomycetota</taxon>
        <taxon>Actinomycetes</taxon>
        <taxon>Mycobacteriales</taxon>
        <taxon>Tsukamurellaceae</taxon>
        <taxon>Tsukamurella</taxon>
    </lineage>
</organism>
<reference evidence="3" key="1">
    <citation type="journal article" date="2019" name="Int. J. Syst. Evol. Microbiol.">
        <title>The Global Catalogue of Microorganisms (GCM) 10K type strain sequencing project: providing services to taxonomists for standard genome sequencing and annotation.</title>
        <authorList>
            <consortium name="The Broad Institute Genomics Platform"/>
            <consortium name="The Broad Institute Genome Sequencing Center for Infectious Disease"/>
            <person name="Wu L."/>
            <person name="Ma J."/>
        </authorList>
    </citation>
    <scope>NUCLEOTIDE SEQUENCE [LARGE SCALE GENOMIC DNA]</scope>
    <source>
        <strain evidence="3">JCM 17688</strain>
    </source>
</reference>
<comment type="caution">
    <text evidence="2">The sequence shown here is derived from an EMBL/GenBank/DDBJ whole genome shotgun (WGS) entry which is preliminary data.</text>
</comment>
<dbReference type="EMBL" id="BAABFR010000149">
    <property type="protein sequence ID" value="GAA4406083.1"/>
    <property type="molecule type" value="Genomic_DNA"/>
</dbReference>
<keyword evidence="2" id="KW-0255">Endonuclease</keyword>
<protein>
    <submittedName>
        <fullName evidence="2">HNH endonuclease</fullName>
    </submittedName>
</protein>
<keyword evidence="2" id="KW-0378">Hydrolase</keyword>
<name>A0ABP8KGE6_9ACTN</name>
<evidence type="ECO:0000259" key="1">
    <source>
        <dbReference type="Pfam" id="PF13391"/>
    </source>
</evidence>
<dbReference type="InterPro" id="IPR003615">
    <property type="entry name" value="HNH_nuc"/>
</dbReference>
<evidence type="ECO:0000313" key="2">
    <source>
        <dbReference type="EMBL" id="GAA4406083.1"/>
    </source>
</evidence>
<keyword evidence="2" id="KW-0540">Nuclease</keyword>